<dbReference type="Proteomes" id="UP001305815">
    <property type="component" value="Chromosome"/>
</dbReference>
<dbReference type="PROSITE" id="PS51257">
    <property type="entry name" value="PROKAR_LIPOPROTEIN"/>
    <property type="match status" value="1"/>
</dbReference>
<sequence length="441" mass="48978">MRKKKLRGVAVVLSCGLTMGMLGGCGIAGEGEAENTKNNEDKTVIEYWHINSETVGGKTVDELVKEFNESNNEIEVVARYNPEEYKGLMQNLQAETAAGNAPAVVQIGWTYLNYFSSNFDYVSPQNIIDEFFPEDSSFITDNFNANILELAQNSDGEQVGMPYSLSTPVLFYNADILKEAGLPEEGPETWEEVEEFSSKIKESTGKYGLYMREGPDSWNQQALLESNGAQIISEEDGKYKASFASEEGVEAYTMYADMVSDQEALHASWEEGFQAFINGEVAMLHTTIAYMATIEDTAQFDVRAVSSPVWEGKDRVVPAGGCFLAITAQDEEEQKAAWEFEKYLYSVESMAKWTEGTGYVPPRNNVIEAENGLKDFVEEHPMFTAAADQMNGVASWASFPGDAGLEAEQMLIDMRDQILSGTVDIEKEMKETQDSINQIME</sequence>
<feature type="signal peptide" evidence="1">
    <location>
        <begin position="1"/>
        <end position="23"/>
    </location>
</feature>
<dbReference type="PANTHER" id="PTHR43649:SF12">
    <property type="entry name" value="DIACETYLCHITOBIOSE BINDING PROTEIN DASA"/>
    <property type="match status" value="1"/>
</dbReference>
<dbReference type="EMBL" id="AP027742">
    <property type="protein sequence ID" value="BDZ77961.1"/>
    <property type="molecule type" value="Genomic_DNA"/>
</dbReference>
<dbReference type="InterPro" id="IPR050490">
    <property type="entry name" value="Bact_solute-bd_prot1"/>
</dbReference>
<dbReference type="CDD" id="cd14748">
    <property type="entry name" value="PBP2_UgpB"/>
    <property type="match status" value="1"/>
</dbReference>
<evidence type="ECO:0000313" key="2">
    <source>
        <dbReference type="EMBL" id="BDZ77961.1"/>
    </source>
</evidence>
<evidence type="ECO:0000256" key="1">
    <source>
        <dbReference type="SAM" id="SignalP"/>
    </source>
</evidence>
<name>A0ABM8I6A7_9FIRM</name>
<feature type="chain" id="PRO_5046609089" evidence="1">
    <location>
        <begin position="24"/>
        <end position="441"/>
    </location>
</feature>
<organism evidence="2 3">
    <name type="scientific">Claveliimonas bilis</name>
    <dbReference type="NCBI Taxonomy" id="3028070"/>
    <lineage>
        <taxon>Bacteria</taxon>
        <taxon>Bacillati</taxon>
        <taxon>Bacillota</taxon>
        <taxon>Clostridia</taxon>
        <taxon>Lachnospirales</taxon>
        <taxon>Lachnospiraceae</taxon>
        <taxon>Claveliimonas</taxon>
    </lineage>
</organism>
<proteinExistence type="predicted"/>
<keyword evidence="1" id="KW-0732">Signal</keyword>
<dbReference type="SUPFAM" id="SSF53850">
    <property type="entry name" value="Periplasmic binding protein-like II"/>
    <property type="match status" value="1"/>
</dbReference>
<protein>
    <submittedName>
        <fullName evidence="2">ABC transporter substrate-binding protein</fullName>
    </submittedName>
</protein>
<reference evidence="3" key="1">
    <citation type="journal article" date="2023" name="Int. J. Syst. Evol. Microbiol.">
        <title>Claveliimonas bilis gen. nov., sp. nov., deoxycholic acid-producing bacteria isolated from human faeces, and reclassification of Sellimonas monacensis Zenner et al. 2021 as Claveliimonas monacensis comb. nov.</title>
        <authorList>
            <person name="Hisatomi A."/>
            <person name="Kastawa N.W.E.P.G."/>
            <person name="Song I."/>
            <person name="Ohkuma M."/>
            <person name="Fukiya S."/>
            <person name="Sakamoto M."/>
        </authorList>
    </citation>
    <scope>NUCLEOTIDE SEQUENCE [LARGE SCALE GENOMIC DNA]</scope>
    <source>
        <strain evidence="3">12BBH14</strain>
    </source>
</reference>
<dbReference type="InterPro" id="IPR006059">
    <property type="entry name" value="SBP"/>
</dbReference>
<evidence type="ECO:0000313" key="3">
    <source>
        <dbReference type="Proteomes" id="UP001305815"/>
    </source>
</evidence>
<accession>A0ABM8I6A7</accession>
<dbReference type="Pfam" id="PF13416">
    <property type="entry name" value="SBP_bac_8"/>
    <property type="match status" value="1"/>
</dbReference>
<dbReference type="Gene3D" id="3.40.190.10">
    <property type="entry name" value="Periplasmic binding protein-like II"/>
    <property type="match status" value="2"/>
</dbReference>
<dbReference type="RefSeq" id="WP_316264978.1">
    <property type="nucleotide sequence ID" value="NZ_AP027742.1"/>
</dbReference>
<dbReference type="PANTHER" id="PTHR43649">
    <property type="entry name" value="ARABINOSE-BINDING PROTEIN-RELATED"/>
    <property type="match status" value="1"/>
</dbReference>
<gene>
    <name evidence="2" type="ORF">Lac1_21440</name>
</gene>
<keyword evidence="3" id="KW-1185">Reference proteome</keyword>